<comment type="subcellular location">
    <subcellularLocation>
        <location evidence="14">Postsynaptic cell membrane</location>
        <topology evidence="14">Multi-pass membrane protein</topology>
    </subcellularLocation>
</comment>
<dbReference type="PROSITE" id="PS00236">
    <property type="entry name" value="NEUROTR_ION_CHANNEL"/>
    <property type="match status" value="1"/>
</dbReference>
<dbReference type="CDD" id="cd19064">
    <property type="entry name" value="LGIC_TM_nAChR"/>
    <property type="match status" value="1"/>
</dbReference>
<keyword evidence="4 15" id="KW-1133">Transmembrane helix</keyword>
<dbReference type="GO" id="GO:0022848">
    <property type="term" value="F:acetylcholine-gated monoatomic cation-selective channel activity"/>
    <property type="evidence" value="ECO:0007669"/>
    <property type="project" value="InterPro"/>
</dbReference>
<dbReference type="GO" id="GO:0046662">
    <property type="term" value="P:regulation of egg-laying behavior"/>
    <property type="evidence" value="ECO:0007669"/>
    <property type="project" value="UniProtKB-ARBA"/>
</dbReference>
<gene>
    <name evidence="18" type="ORF">CBOVIS_LOCUS8215</name>
</gene>
<proteinExistence type="inferred from homology"/>
<dbReference type="InterPro" id="IPR038050">
    <property type="entry name" value="Neuro_actylchol_rec"/>
</dbReference>
<feature type="signal peptide" evidence="15">
    <location>
        <begin position="1"/>
        <end position="21"/>
    </location>
</feature>
<dbReference type="PANTHER" id="PTHR18945">
    <property type="entry name" value="NEUROTRANSMITTER GATED ION CHANNEL"/>
    <property type="match status" value="1"/>
</dbReference>
<dbReference type="InterPro" id="IPR036719">
    <property type="entry name" value="Neuro-gated_channel_TM_sf"/>
</dbReference>
<dbReference type="SUPFAM" id="SSF63712">
    <property type="entry name" value="Nicotinic receptor ligand binding domain-like"/>
    <property type="match status" value="1"/>
</dbReference>
<comment type="caution">
    <text evidence="18">The sequence shown here is derived from an EMBL/GenBank/DDBJ whole genome shotgun (WGS) entry which is preliminary data.</text>
</comment>
<keyword evidence="8" id="KW-1015">Disulfide bond</keyword>
<keyword evidence="9" id="KW-0675">Receptor</keyword>
<evidence type="ECO:0000256" key="8">
    <source>
        <dbReference type="ARBA" id="ARBA00023157"/>
    </source>
</evidence>
<evidence type="ECO:0000256" key="3">
    <source>
        <dbReference type="ARBA" id="ARBA00022692"/>
    </source>
</evidence>
<dbReference type="InterPro" id="IPR006202">
    <property type="entry name" value="Neur_chan_lig-bd"/>
</dbReference>
<feature type="domain" description="Neurotransmitter-gated ion-channel ligand-binding" evidence="16">
    <location>
        <begin position="27"/>
        <end position="227"/>
    </location>
</feature>
<evidence type="ECO:0000256" key="10">
    <source>
        <dbReference type="ARBA" id="ARBA00023180"/>
    </source>
</evidence>
<keyword evidence="13 15" id="KW-0407">Ion channel</keyword>
<dbReference type="CDD" id="cd19032">
    <property type="entry name" value="LGIC_ECD_nAChR_proto_beta-like"/>
    <property type="match status" value="1"/>
</dbReference>
<dbReference type="InterPro" id="IPR006029">
    <property type="entry name" value="Neurotrans-gated_channel_TM"/>
</dbReference>
<evidence type="ECO:0000256" key="9">
    <source>
        <dbReference type="ARBA" id="ARBA00023170"/>
    </source>
</evidence>
<evidence type="ECO:0000256" key="11">
    <source>
        <dbReference type="ARBA" id="ARBA00023257"/>
    </source>
</evidence>
<dbReference type="GO" id="GO:0043025">
    <property type="term" value="C:neuronal cell body"/>
    <property type="evidence" value="ECO:0007669"/>
    <property type="project" value="UniProtKB-ARBA"/>
</dbReference>
<dbReference type="Gene3D" id="2.70.170.10">
    <property type="entry name" value="Neurotransmitter-gated ion-channel ligand-binding domain"/>
    <property type="match status" value="1"/>
</dbReference>
<evidence type="ECO:0000256" key="5">
    <source>
        <dbReference type="ARBA" id="ARBA00023018"/>
    </source>
</evidence>
<dbReference type="Proteomes" id="UP000494206">
    <property type="component" value="Unassembled WGS sequence"/>
</dbReference>
<keyword evidence="3 15" id="KW-0812">Transmembrane</keyword>
<evidence type="ECO:0000256" key="15">
    <source>
        <dbReference type="RuleBase" id="RU000687"/>
    </source>
</evidence>
<feature type="domain" description="Neurotransmitter-gated ion-channel transmembrane" evidence="17">
    <location>
        <begin position="234"/>
        <end position="458"/>
    </location>
</feature>
<protein>
    <submittedName>
        <fullName evidence="18">Uncharacterized protein</fullName>
    </submittedName>
</protein>
<comment type="similarity">
    <text evidence="15">Belongs to the ligand-gated ion channel (TC 1.A.9) family.</text>
</comment>
<evidence type="ECO:0000256" key="1">
    <source>
        <dbReference type="ARBA" id="ARBA00022448"/>
    </source>
</evidence>
<evidence type="ECO:0000256" key="2">
    <source>
        <dbReference type="ARBA" id="ARBA00022475"/>
    </source>
</evidence>
<organism evidence="18 19">
    <name type="scientific">Caenorhabditis bovis</name>
    <dbReference type="NCBI Taxonomy" id="2654633"/>
    <lineage>
        <taxon>Eukaryota</taxon>
        <taxon>Metazoa</taxon>
        <taxon>Ecdysozoa</taxon>
        <taxon>Nematoda</taxon>
        <taxon>Chromadorea</taxon>
        <taxon>Rhabditida</taxon>
        <taxon>Rhabditina</taxon>
        <taxon>Rhabditomorpha</taxon>
        <taxon>Rhabditoidea</taxon>
        <taxon>Rhabditidae</taxon>
        <taxon>Peloderinae</taxon>
        <taxon>Caenorhabditis</taxon>
    </lineage>
</organism>
<evidence type="ECO:0000256" key="12">
    <source>
        <dbReference type="ARBA" id="ARBA00023286"/>
    </source>
</evidence>
<dbReference type="NCBIfam" id="TIGR00860">
    <property type="entry name" value="LIC"/>
    <property type="match status" value="1"/>
</dbReference>
<dbReference type="PRINTS" id="PR00252">
    <property type="entry name" value="NRIONCHANNEL"/>
</dbReference>
<evidence type="ECO:0000256" key="13">
    <source>
        <dbReference type="ARBA" id="ARBA00023303"/>
    </source>
</evidence>
<keyword evidence="7 15" id="KW-0472">Membrane</keyword>
<keyword evidence="12" id="KW-1071">Ligand-gated ion channel</keyword>
<dbReference type="Gene3D" id="1.20.58.390">
    <property type="entry name" value="Neurotransmitter-gated ion-channel transmembrane domain"/>
    <property type="match status" value="2"/>
</dbReference>
<evidence type="ECO:0000256" key="6">
    <source>
        <dbReference type="ARBA" id="ARBA00023065"/>
    </source>
</evidence>
<evidence type="ECO:0000313" key="19">
    <source>
        <dbReference type="Proteomes" id="UP000494206"/>
    </source>
</evidence>
<keyword evidence="6 15" id="KW-0406">Ion transport</keyword>
<evidence type="ECO:0000259" key="16">
    <source>
        <dbReference type="Pfam" id="PF02931"/>
    </source>
</evidence>
<evidence type="ECO:0000256" key="14">
    <source>
        <dbReference type="ARBA" id="ARBA00034104"/>
    </source>
</evidence>
<dbReference type="EMBL" id="CADEPM010000005">
    <property type="protein sequence ID" value="CAB3406096.1"/>
    <property type="molecule type" value="Genomic_DNA"/>
</dbReference>
<feature type="transmembrane region" description="Helical" evidence="15">
    <location>
        <begin position="263"/>
        <end position="281"/>
    </location>
</feature>
<evidence type="ECO:0000256" key="4">
    <source>
        <dbReference type="ARBA" id="ARBA00022989"/>
    </source>
</evidence>
<dbReference type="InterPro" id="IPR002394">
    <property type="entry name" value="Nicotinic_acetylcholine_rcpt"/>
</dbReference>
<accession>A0A8S1EXE9</accession>
<name>A0A8S1EXE9_9PELO</name>
<dbReference type="Pfam" id="PF02932">
    <property type="entry name" value="Neur_chan_memb"/>
    <property type="match status" value="1"/>
</dbReference>
<keyword evidence="2" id="KW-1003">Cell membrane</keyword>
<keyword evidence="5" id="KW-0770">Synapse</keyword>
<dbReference type="SUPFAM" id="SSF90112">
    <property type="entry name" value="Neurotransmitter-gated ion-channel transmembrane pore"/>
    <property type="match status" value="1"/>
</dbReference>
<keyword evidence="15" id="KW-0732">Signal</keyword>
<feature type="transmembrane region" description="Helical" evidence="15">
    <location>
        <begin position="293"/>
        <end position="316"/>
    </location>
</feature>
<dbReference type="PRINTS" id="PR00254">
    <property type="entry name" value="NICOTINICR"/>
</dbReference>
<dbReference type="GO" id="GO:0004888">
    <property type="term" value="F:transmembrane signaling receptor activity"/>
    <property type="evidence" value="ECO:0007669"/>
    <property type="project" value="InterPro"/>
</dbReference>
<keyword evidence="19" id="KW-1185">Reference proteome</keyword>
<evidence type="ECO:0000313" key="18">
    <source>
        <dbReference type="EMBL" id="CAB3406096.1"/>
    </source>
</evidence>
<keyword evidence="10" id="KW-0325">Glycoprotein</keyword>
<reference evidence="18 19" key="1">
    <citation type="submission" date="2020-04" db="EMBL/GenBank/DDBJ databases">
        <authorList>
            <person name="Laetsch R D."/>
            <person name="Stevens L."/>
            <person name="Kumar S."/>
            <person name="Blaxter L. M."/>
        </authorList>
    </citation>
    <scope>NUCLEOTIDE SEQUENCE [LARGE SCALE GENOMIC DNA]</scope>
</reference>
<feature type="chain" id="PRO_5035962022" evidence="15">
    <location>
        <begin position="22"/>
        <end position="496"/>
    </location>
</feature>
<dbReference type="InterPro" id="IPR006201">
    <property type="entry name" value="Neur_channel"/>
</dbReference>
<keyword evidence="1 15" id="KW-0813">Transport</keyword>
<feature type="transmembrane region" description="Helical" evidence="15">
    <location>
        <begin position="442"/>
        <end position="462"/>
    </location>
</feature>
<dbReference type="FunFam" id="1.20.58.390:FF:000038">
    <property type="entry name" value="Acetylcholine receptor subunit beta-like 1"/>
    <property type="match status" value="1"/>
</dbReference>
<dbReference type="InterPro" id="IPR036734">
    <property type="entry name" value="Neur_chan_lig-bd_sf"/>
</dbReference>
<evidence type="ECO:0000256" key="7">
    <source>
        <dbReference type="ARBA" id="ARBA00023136"/>
    </source>
</evidence>
<dbReference type="GO" id="GO:0045211">
    <property type="term" value="C:postsynaptic membrane"/>
    <property type="evidence" value="ECO:0007669"/>
    <property type="project" value="UniProtKB-SubCell"/>
</dbReference>
<keyword evidence="11" id="KW-0628">Postsynaptic cell membrane</keyword>
<dbReference type="Pfam" id="PF02931">
    <property type="entry name" value="Neur_chan_LBD"/>
    <property type="match status" value="1"/>
</dbReference>
<dbReference type="InterPro" id="IPR018000">
    <property type="entry name" value="Neurotransmitter_ion_chnl_CS"/>
</dbReference>
<evidence type="ECO:0000259" key="17">
    <source>
        <dbReference type="Pfam" id="PF02932"/>
    </source>
</evidence>
<dbReference type="OrthoDB" id="5975154at2759"/>
<dbReference type="FunFam" id="2.70.170.10:FF:000023">
    <property type="entry name" value="Acetylcholine receptor subunit beta-like 1"/>
    <property type="match status" value="1"/>
</dbReference>
<feature type="transmembrane region" description="Helical" evidence="15">
    <location>
        <begin position="228"/>
        <end position="251"/>
    </location>
</feature>
<dbReference type="AlphaFoldDB" id="A0A8S1EXE9"/>
<sequence length="496" mass="57117">MRALGLVVVAAILLTEKCVQCEDIDAEDRLMVDLFRGYNSLVQPVRNRTELPMIVKIGMQLVLLINVDEKEQVMHTNVWLTITWHDFQLQWDPRDYGNITQIRVAPEKVWLPDIVLFNNADGNYEVSFMCNVLVLHTGTVLWVPPAIYKSSCIIDVEFFPFDDQLCSLTFGSWTYNKDEIKLDFLKSNRVDFSEYSTSSIWDMMDGPAVLKTDRSRIEFQIRIRRKTLFYTVVLILPTVLLAFLNVTVFYLPTASGEKMGLTMNVLLSIVVFLLLVSKILPPTSSSIPLVAKYLLLTFVLNIITIMVTTIICNIYFRSPITHRLPPWVRTVFLDVLPLLMCMQRPHRKNVVEKVHRKLLEKGPSVEEHTMRTGEHHPLCKHTHNHDSCRKVRIQDDFDEELSPEAQRAVDAIEFITENRRDEEISKQFRDDWKFIASVVDRFLLYGFFGATLGGTIGIVFSAPSVFEPFDEFAQLEKLKLFYEMGLSNDTLPVVGP</sequence>